<dbReference type="InterPro" id="IPR050289">
    <property type="entry name" value="TorD/DmsD_chaperones"/>
</dbReference>
<accession>A0A557R1E9</accession>
<dbReference type="EMBL" id="VMNK01000003">
    <property type="protein sequence ID" value="TVO58997.1"/>
    <property type="molecule type" value="Genomic_DNA"/>
</dbReference>
<organism evidence="2 3">
    <name type="scientific">Denitromonas halophila</name>
    <dbReference type="NCBI Taxonomy" id="1629404"/>
    <lineage>
        <taxon>Bacteria</taxon>
        <taxon>Pseudomonadati</taxon>
        <taxon>Pseudomonadota</taxon>
        <taxon>Betaproteobacteria</taxon>
        <taxon>Rhodocyclales</taxon>
        <taxon>Zoogloeaceae</taxon>
        <taxon>Denitromonas</taxon>
    </lineage>
</organism>
<keyword evidence="3" id="KW-1185">Reference proteome</keyword>
<evidence type="ECO:0000313" key="2">
    <source>
        <dbReference type="EMBL" id="TVO58997.1"/>
    </source>
</evidence>
<dbReference type="InterPro" id="IPR020945">
    <property type="entry name" value="DMSO/NO3_reduct_chaperone"/>
</dbReference>
<dbReference type="RefSeq" id="WP_144308507.1">
    <property type="nucleotide sequence ID" value="NZ_VMNK01000003.1"/>
</dbReference>
<sequence length="210" mass="22499">MSAATAPLADVFELLPEDADRAGFYGVLANLMAAPPSDALLAALAGADRLQADADVPEGKTLATAWEQLCDLAGQCDGERVRAEWNALFCGTGRPPVLPYASFYETGFLMEKPLARVRDDLAALGLARETGCGEPEDHLAALCDAMRALITDGQHGVDVQIPFFQRHLQRWIGRCCADLMVAADAQFYRAVGAFAAAFFAVEARALSFET</sequence>
<evidence type="ECO:0000313" key="3">
    <source>
        <dbReference type="Proteomes" id="UP000319502"/>
    </source>
</evidence>
<evidence type="ECO:0000256" key="1">
    <source>
        <dbReference type="ARBA" id="ARBA00023186"/>
    </source>
</evidence>
<dbReference type="InterPro" id="IPR036411">
    <property type="entry name" value="TorD-like_sf"/>
</dbReference>
<comment type="caution">
    <text evidence="2">The sequence shown here is derived from an EMBL/GenBank/DDBJ whole genome shotgun (WGS) entry which is preliminary data.</text>
</comment>
<gene>
    <name evidence="2" type="ORF">FHP91_04915</name>
</gene>
<protein>
    <submittedName>
        <fullName evidence="2">Molecular chaperone TorD family protein</fullName>
    </submittedName>
</protein>
<name>A0A557R1E9_9RHOO</name>
<reference evidence="2 3" key="1">
    <citation type="submission" date="2019-07" db="EMBL/GenBank/DDBJ databases">
        <title>The pathways for chlorine oxyanion respiration interact through the shared metabolite chlorate.</title>
        <authorList>
            <person name="Barnum T.P."/>
            <person name="Cheng Y."/>
            <person name="Hill K.A."/>
            <person name="Lucas L.N."/>
            <person name="Carlson H.K."/>
            <person name="Coates J.D."/>
        </authorList>
    </citation>
    <scope>NUCLEOTIDE SEQUENCE [LARGE SCALE GENOMIC DNA]</scope>
    <source>
        <strain evidence="2 3">SFB-3</strain>
    </source>
</reference>
<dbReference type="OrthoDB" id="8526323at2"/>
<dbReference type="Gene3D" id="1.10.3480.10">
    <property type="entry name" value="TorD-like"/>
    <property type="match status" value="1"/>
</dbReference>
<keyword evidence="1" id="KW-0143">Chaperone</keyword>
<dbReference type="PANTHER" id="PTHR34227:SF1">
    <property type="entry name" value="DIMETHYL SULFOXIDE REDUCTASE CHAPERONE-RELATED"/>
    <property type="match status" value="1"/>
</dbReference>
<dbReference type="Pfam" id="PF02613">
    <property type="entry name" value="Nitrate_red_del"/>
    <property type="match status" value="1"/>
</dbReference>
<dbReference type="PANTHER" id="PTHR34227">
    <property type="entry name" value="CHAPERONE PROTEIN YCDY"/>
    <property type="match status" value="1"/>
</dbReference>
<dbReference type="Proteomes" id="UP000319502">
    <property type="component" value="Unassembled WGS sequence"/>
</dbReference>
<dbReference type="SUPFAM" id="SSF89155">
    <property type="entry name" value="TorD-like"/>
    <property type="match status" value="1"/>
</dbReference>
<proteinExistence type="predicted"/>
<dbReference type="AlphaFoldDB" id="A0A557R1E9"/>